<evidence type="ECO:0000256" key="1">
    <source>
        <dbReference type="SAM" id="Phobius"/>
    </source>
</evidence>
<feature type="transmembrane region" description="Helical" evidence="1">
    <location>
        <begin position="9"/>
        <end position="27"/>
    </location>
</feature>
<keyword evidence="1" id="KW-1133">Transmembrane helix</keyword>
<gene>
    <name evidence="2" type="ORF">ACFPH6_02625</name>
</gene>
<keyword evidence="1" id="KW-0812">Transmembrane</keyword>
<evidence type="ECO:0000313" key="3">
    <source>
        <dbReference type="Proteomes" id="UP001596012"/>
    </source>
</evidence>
<keyword evidence="1" id="KW-0472">Membrane</keyword>
<keyword evidence="3" id="KW-1185">Reference proteome</keyword>
<proteinExistence type="predicted"/>
<accession>A0ABV8YDV5</accession>
<feature type="transmembrane region" description="Helical" evidence="1">
    <location>
        <begin position="39"/>
        <end position="59"/>
    </location>
</feature>
<comment type="caution">
    <text evidence="2">The sequence shown here is derived from an EMBL/GenBank/DDBJ whole genome shotgun (WGS) entry which is preliminary data.</text>
</comment>
<dbReference type="RefSeq" id="WP_386336809.1">
    <property type="nucleotide sequence ID" value="NZ_JBHSFG010000005.1"/>
</dbReference>
<sequence>MPKKRSTRVWSWLFVVGYVAMAINLAIKAVTDSGMFMRAMAIFSLVVAAFVAGTVLGVLKARQKLSAQGPEIAPSDIST</sequence>
<reference evidence="3" key="1">
    <citation type="journal article" date="2019" name="Int. J. Syst. Evol. Microbiol.">
        <title>The Global Catalogue of Microorganisms (GCM) 10K type strain sequencing project: providing services to taxonomists for standard genome sequencing and annotation.</title>
        <authorList>
            <consortium name="The Broad Institute Genomics Platform"/>
            <consortium name="The Broad Institute Genome Sequencing Center for Infectious Disease"/>
            <person name="Wu L."/>
            <person name="Ma J."/>
        </authorList>
    </citation>
    <scope>NUCLEOTIDE SEQUENCE [LARGE SCALE GENOMIC DNA]</scope>
    <source>
        <strain evidence="3">DT43</strain>
    </source>
</reference>
<dbReference type="EMBL" id="JBHSFG010000005">
    <property type="protein sequence ID" value="MFC4463513.1"/>
    <property type="molecule type" value="Genomic_DNA"/>
</dbReference>
<protein>
    <submittedName>
        <fullName evidence="2">Uncharacterized protein</fullName>
    </submittedName>
</protein>
<evidence type="ECO:0000313" key="2">
    <source>
        <dbReference type="EMBL" id="MFC4463513.1"/>
    </source>
</evidence>
<dbReference type="Proteomes" id="UP001596012">
    <property type="component" value="Unassembled WGS sequence"/>
</dbReference>
<name>A0ABV8YDV5_9ACTN</name>
<organism evidence="2 3">
    <name type="scientific">Streptomyces xiangluensis</name>
    <dbReference type="NCBI Taxonomy" id="2665720"/>
    <lineage>
        <taxon>Bacteria</taxon>
        <taxon>Bacillati</taxon>
        <taxon>Actinomycetota</taxon>
        <taxon>Actinomycetes</taxon>
        <taxon>Kitasatosporales</taxon>
        <taxon>Streptomycetaceae</taxon>
        <taxon>Streptomyces</taxon>
    </lineage>
</organism>